<reference evidence="1" key="1">
    <citation type="submission" date="2022-03" db="EMBL/GenBank/DDBJ databases">
        <title>Genomic analyses of argali, domestic sheep and their hybrids provide insights into chromosomal evolution, heterosis and genetic basis of agronomic traits.</title>
        <authorList>
            <person name="Li M."/>
        </authorList>
    </citation>
    <scope>NUCLEOTIDE SEQUENCE</scope>
    <source>
        <strain evidence="1">F1 hybrid</strain>
    </source>
</reference>
<gene>
    <name evidence="1" type="ORF">MJG53_008929</name>
</gene>
<name>A0ACB9UXV8_9CETA</name>
<dbReference type="Proteomes" id="UP001057279">
    <property type="component" value="Linkage Group LG08"/>
</dbReference>
<evidence type="ECO:0000313" key="2">
    <source>
        <dbReference type="Proteomes" id="UP001057279"/>
    </source>
</evidence>
<proteinExistence type="predicted"/>
<sequence>MALSTPDRVLSAPIVPASPPFDFPLLAARRPPHLPPCAWFRTDKAFLTKYAPDPPSLLFESRAPESYSPAVFLRRAKGSAGEF</sequence>
<dbReference type="EMBL" id="CM043033">
    <property type="protein sequence ID" value="KAI4582378.1"/>
    <property type="molecule type" value="Genomic_DNA"/>
</dbReference>
<keyword evidence="2" id="KW-1185">Reference proteome</keyword>
<protein>
    <submittedName>
        <fullName evidence="1">Uncharacterized protein</fullName>
    </submittedName>
</protein>
<accession>A0ACB9UXV8</accession>
<organism evidence="1 2">
    <name type="scientific">Ovis ammon polii x Ovis aries</name>
    <dbReference type="NCBI Taxonomy" id="2918886"/>
    <lineage>
        <taxon>Eukaryota</taxon>
        <taxon>Metazoa</taxon>
        <taxon>Chordata</taxon>
        <taxon>Craniata</taxon>
        <taxon>Vertebrata</taxon>
        <taxon>Euteleostomi</taxon>
        <taxon>Mammalia</taxon>
        <taxon>Eutheria</taxon>
        <taxon>Laurasiatheria</taxon>
        <taxon>Artiodactyla</taxon>
        <taxon>Ruminantia</taxon>
        <taxon>Pecora</taxon>
        <taxon>Bovidae</taxon>
        <taxon>Caprinae</taxon>
        <taxon>Ovis</taxon>
    </lineage>
</organism>
<comment type="caution">
    <text evidence="1">The sequence shown here is derived from an EMBL/GenBank/DDBJ whole genome shotgun (WGS) entry which is preliminary data.</text>
</comment>
<evidence type="ECO:0000313" key="1">
    <source>
        <dbReference type="EMBL" id="KAI4582378.1"/>
    </source>
</evidence>